<dbReference type="GO" id="GO:0051260">
    <property type="term" value="P:protein homooligomerization"/>
    <property type="evidence" value="ECO:0007669"/>
    <property type="project" value="InterPro"/>
</dbReference>
<feature type="domain" description="BTB" evidence="1">
    <location>
        <begin position="62"/>
        <end position="134"/>
    </location>
</feature>
<name>A0AAD3HET8_9STRA</name>
<organism evidence="3 4">
    <name type="scientific">Chaetoceros tenuissimus</name>
    <dbReference type="NCBI Taxonomy" id="426638"/>
    <lineage>
        <taxon>Eukaryota</taxon>
        <taxon>Sar</taxon>
        <taxon>Stramenopiles</taxon>
        <taxon>Ochrophyta</taxon>
        <taxon>Bacillariophyta</taxon>
        <taxon>Coscinodiscophyceae</taxon>
        <taxon>Chaetocerotophycidae</taxon>
        <taxon>Chaetocerotales</taxon>
        <taxon>Chaetocerotaceae</taxon>
        <taxon>Chaetoceros</taxon>
    </lineage>
</organism>
<dbReference type="PROSITE" id="PS50097">
    <property type="entry name" value="BTB"/>
    <property type="match status" value="1"/>
</dbReference>
<evidence type="ECO:0000313" key="3">
    <source>
        <dbReference type="EMBL" id="GFH61277.1"/>
    </source>
</evidence>
<evidence type="ECO:0000259" key="2">
    <source>
        <dbReference type="PROSITE" id="PS51886"/>
    </source>
</evidence>
<evidence type="ECO:0000313" key="4">
    <source>
        <dbReference type="Proteomes" id="UP001054902"/>
    </source>
</evidence>
<dbReference type="InterPro" id="IPR003131">
    <property type="entry name" value="T1-type_BTB"/>
</dbReference>
<dbReference type="Gene3D" id="3.30.710.10">
    <property type="entry name" value="Potassium Channel Kv1.1, Chain A"/>
    <property type="match status" value="1"/>
</dbReference>
<protein>
    <recommendedName>
        <fullName evidence="5">TLDc domain-containing protein</fullName>
    </recommendedName>
</protein>
<feature type="domain" description="TLDc" evidence="2">
    <location>
        <begin position="362"/>
        <end position="552"/>
    </location>
</feature>
<dbReference type="InterPro" id="IPR000210">
    <property type="entry name" value="BTB/POZ_dom"/>
</dbReference>
<accession>A0AAD3HET8</accession>
<keyword evidence="4" id="KW-1185">Reference proteome</keyword>
<proteinExistence type="predicted"/>
<dbReference type="Proteomes" id="UP001054902">
    <property type="component" value="Unassembled WGS sequence"/>
</dbReference>
<dbReference type="PROSITE" id="PS51886">
    <property type="entry name" value="TLDC"/>
    <property type="match status" value="1"/>
</dbReference>
<dbReference type="SUPFAM" id="SSF54695">
    <property type="entry name" value="POZ domain"/>
    <property type="match status" value="1"/>
</dbReference>
<dbReference type="AlphaFoldDB" id="A0AAD3HET8"/>
<sequence>MKTDKSAPNVQSTGLEDFKQKIQDNIQKLTEKQGAIETRHQNILDRQAALANQNGGTDASPSDIIRLNICGTEMFARRDTLTAVKGSRLAALFSGCWENKLRCDEKNRVFMDLDPSAFRKVLDYLYTFKLDIDGKHTPDLPPDTNGLVEFFKLGDGAKKDTKVAASSQQTNQDEHGMLDEMMKNLDVLEKQLEDEESFVSYFTVSADEDINSDETKQSGVLDDVKSFSSDTVQDSFAIIEKGPVYNGIVTLFINGDILCYKKSTLCAEKDCKIAKDILNTDWINEHTIVTDQGRNCILMEYPREPLRELLAYFQSKMMLGKVSEKYFDLFWSEYSCSMMASIFQSDSAILKNIEEWGFNETTILNLHKRKTLRQWLDDTGRRTTKPTLLYRASRDGWSASDFHKYCVKRGNTVIVAKSLDGRKVFGGYTDLKWQNVDLCDYNCGYNCQCDGSYNHTSSTNSFLFVLTGNHIKMNIKTGRESKAIYTGSSSYGPVFGDSSDLPKARRLGEGWADLSIQGRKSTSNLGNTYDRPSDLSYSFLKCDLADYEVYQV</sequence>
<gene>
    <name evidence="3" type="ORF">CTEN210_17753</name>
</gene>
<dbReference type="Pfam" id="PF02214">
    <property type="entry name" value="BTB_2"/>
    <property type="match status" value="1"/>
</dbReference>
<dbReference type="EMBL" id="BLLK01000074">
    <property type="protein sequence ID" value="GFH61277.1"/>
    <property type="molecule type" value="Genomic_DNA"/>
</dbReference>
<evidence type="ECO:0008006" key="5">
    <source>
        <dbReference type="Google" id="ProtNLM"/>
    </source>
</evidence>
<reference evidence="3 4" key="1">
    <citation type="journal article" date="2021" name="Sci. Rep.">
        <title>The genome of the diatom Chaetoceros tenuissimus carries an ancient integrated fragment of an extant virus.</title>
        <authorList>
            <person name="Hongo Y."/>
            <person name="Kimura K."/>
            <person name="Takaki Y."/>
            <person name="Yoshida Y."/>
            <person name="Baba S."/>
            <person name="Kobayashi G."/>
            <person name="Nagasaki K."/>
            <person name="Hano T."/>
            <person name="Tomaru Y."/>
        </authorList>
    </citation>
    <scope>NUCLEOTIDE SEQUENCE [LARGE SCALE GENOMIC DNA]</scope>
    <source>
        <strain evidence="3 4">NIES-3715</strain>
    </source>
</reference>
<comment type="caution">
    <text evidence="3">The sequence shown here is derived from an EMBL/GenBank/DDBJ whole genome shotgun (WGS) entry which is preliminary data.</text>
</comment>
<dbReference type="InterPro" id="IPR011333">
    <property type="entry name" value="SKP1/BTB/POZ_sf"/>
</dbReference>
<evidence type="ECO:0000259" key="1">
    <source>
        <dbReference type="PROSITE" id="PS50097"/>
    </source>
</evidence>
<dbReference type="Pfam" id="PF07534">
    <property type="entry name" value="TLD"/>
    <property type="match status" value="1"/>
</dbReference>
<dbReference type="InterPro" id="IPR006571">
    <property type="entry name" value="TLDc_dom"/>
</dbReference>